<protein>
    <submittedName>
        <fullName evidence="2">Uncharacterized protein</fullName>
    </submittedName>
</protein>
<name>A0A2R5G5S7_9STRA</name>
<accession>A0A2R5G5S7</accession>
<proteinExistence type="predicted"/>
<dbReference type="InParanoid" id="A0A2R5G5S7"/>
<evidence type="ECO:0000313" key="2">
    <source>
        <dbReference type="EMBL" id="GBG25128.1"/>
    </source>
</evidence>
<feature type="region of interest" description="Disordered" evidence="1">
    <location>
        <begin position="72"/>
        <end position="103"/>
    </location>
</feature>
<evidence type="ECO:0000313" key="3">
    <source>
        <dbReference type="Proteomes" id="UP000241890"/>
    </source>
</evidence>
<comment type="caution">
    <text evidence="2">The sequence shown here is derived from an EMBL/GenBank/DDBJ whole genome shotgun (WGS) entry which is preliminary data.</text>
</comment>
<keyword evidence="3" id="KW-1185">Reference proteome</keyword>
<dbReference type="Proteomes" id="UP000241890">
    <property type="component" value="Unassembled WGS sequence"/>
</dbReference>
<dbReference type="AlphaFoldDB" id="A0A2R5G5S7"/>
<gene>
    <name evidence="2" type="ORF">FCC1311_013452</name>
</gene>
<sequence>MQAALHLAGASSCSFSAGGSGGGGGSAGPVPGIKLAVALAMALAVGSAVQSAQQQQQLKQLQELGGGEGVARKMDCAETDDGGSQRHCSAREMPSSEKSAPAPLTDAQIENIVMEILQNPAAEIDAGQDAGLGLGAGQEAGPNPTGAQHYRERLFAVDELPIWKPQSSPISK</sequence>
<reference evidence="2 3" key="1">
    <citation type="submission" date="2017-12" db="EMBL/GenBank/DDBJ databases">
        <title>Sequencing, de novo assembly and annotation of complete genome of a new Thraustochytrid species, strain FCC1311.</title>
        <authorList>
            <person name="Sedici K."/>
            <person name="Godart F."/>
            <person name="Aiese Cigliano R."/>
            <person name="Sanseverino W."/>
            <person name="Barakat M."/>
            <person name="Ortet P."/>
            <person name="Marechal E."/>
            <person name="Cagnac O."/>
            <person name="Amato A."/>
        </authorList>
    </citation>
    <scope>NUCLEOTIDE SEQUENCE [LARGE SCALE GENOMIC DNA]</scope>
</reference>
<organism evidence="2 3">
    <name type="scientific">Hondaea fermentalgiana</name>
    <dbReference type="NCBI Taxonomy" id="2315210"/>
    <lineage>
        <taxon>Eukaryota</taxon>
        <taxon>Sar</taxon>
        <taxon>Stramenopiles</taxon>
        <taxon>Bigyra</taxon>
        <taxon>Labyrinthulomycetes</taxon>
        <taxon>Thraustochytrida</taxon>
        <taxon>Thraustochytriidae</taxon>
        <taxon>Hondaea</taxon>
    </lineage>
</organism>
<dbReference type="EMBL" id="BEYU01000011">
    <property type="protein sequence ID" value="GBG25128.1"/>
    <property type="molecule type" value="Genomic_DNA"/>
</dbReference>
<evidence type="ECO:0000256" key="1">
    <source>
        <dbReference type="SAM" id="MobiDB-lite"/>
    </source>
</evidence>